<name>A0A9D4XTL5_PEA</name>
<accession>A0A9D4XTL5</accession>
<feature type="region of interest" description="Disordered" evidence="1">
    <location>
        <begin position="43"/>
        <end position="64"/>
    </location>
</feature>
<gene>
    <name evidence="2" type="ORF">KIW84_030895</name>
</gene>
<reference evidence="2 3" key="1">
    <citation type="journal article" date="2022" name="Nat. Genet.">
        <title>Improved pea reference genome and pan-genome highlight genomic features and evolutionary characteristics.</title>
        <authorList>
            <person name="Yang T."/>
            <person name="Liu R."/>
            <person name="Luo Y."/>
            <person name="Hu S."/>
            <person name="Wang D."/>
            <person name="Wang C."/>
            <person name="Pandey M.K."/>
            <person name="Ge S."/>
            <person name="Xu Q."/>
            <person name="Li N."/>
            <person name="Li G."/>
            <person name="Huang Y."/>
            <person name="Saxena R.K."/>
            <person name="Ji Y."/>
            <person name="Li M."/>
            <person name="Yan X."/>
            <person name="He Y."/>
            <person name="Liu Y."/>
            <person name="Wang X."/>
            <person name="Xiang C."/>
            <person name="Varshney R.K."/>
            <person name="Ding H."/>
            <person name="Gao S."/>
            <person name="Zong X."/>
        </authorList>
    </citation>
    <scope>NUCLEOTIDE SEQUENCE [LARGE SCALE GENOMIC DNA]</scope>
    <source>
        <strain evidence="2 3">cv. Zhongwan 6</strain>
    </source>
</reference>
<evidence type="ECO:0000256" key="1">
    <source>
        <dbReference type="SAM" id="MobiDB-lite"/>
    </source>
</evidence>
<dbReference type="AlphaFoldDB" id="A0A9D4XTL5"/>
<sequence>MDNRVIDVASYDIGNNSERHLYIEHNVKDINVKVVEPQCIDLAEGTESTEGEEESFGSDDDARGVRFEDSEDERITILDVVFEVIEVEGPKDGTKRVEIKGKSYRDKVYATKSPKKKLTPKKKKMKLVAHARIAKAHKRIDEREYKYRKTPWSTAKKTSVAYVNDSSVEHVNEPSVEHVDDTSDEHVYESSIEHIDGHFVEHIDNPSFEHIDEPNVADVDESAHVQTKKLKLKM</sequence>
<evidence type="ECO:0000313" key="3">
    <source>
        <dbReference type="Proteomes" id="UP001058974"/>
    </source>
</evidence>
<comment type="caution">
    <text evidence="2">The sequence shown here is derived from an EMBL/GenBank/DDBJ whole genome shotgun (WGS) entry which is preliminary data.</text>
</comment>
<dbReference type="Gramene" id="Psat03G0089500-T1">
    <property type="protein sequence ID" value="KAI5424885.1"/>
    <property type="gene ID" value="KIW84_030895"/>
</dbReference>
<protein>
    <submittedName>
        <fullName evidence="2">Uncharacterized protein</fullName>
    </submittedName>
</protein>
<feature type="compositionally biased region" description="Acidic residues" evidence="1">
    <location>
        <begin position="47"/>
        <end position="59"/>
    </location>
</feature>
<proteinExistence type="predicted"/>
<keyword evidence="3" id="KW-1185">Reference proteome</keyword>
<evidence type="ECO:0000313" key="2">
    <source>
        <dbReference type="EMBL" id="KAI5424885.1"/>
    </source>
</evidence>
<dbReference type="EMBL" id="JAMSHJ010000003">
    <property type="protein sequence ID" value="KAI5424885.1"/>
    <property type="molecule type" value="Genomic_DNA"/>
</dbReference>
<organism evidence="2 3">
    <name type="scientific">Pisum sativum</name>
    <name type="common">Garden pea</name>
    <name type="synonym">Lathyrus oleraceus</name>
    <dbReference type="NCBI Taxonomy" id="3888"/>
    <lineage>
        <taxon>Eukaryota</taxon>
        <taxon>Viridiplantae</taxon>
        <taxon>Streptophyta</taxon>
        <taxon>Embryophyta</taxon>
        <taxon>Tracheophyta</taxon>
        <taxon>Spermatophyta</taxon>
        <taxon>Magnoliopsida</taxon>
        <taxon>eudicotyledons</taxon>
        <taxon>Gunneridae</taxon>
        <taxon>Pentapetalae</taxon>
        <taxon>rosids</taxon>
        <taxon>fabids</taxon>
        <taxon>Fabales</taxon>
        <taxon>Fabaceae</taxon>
        <taxon>Papilionoideae</taxon>
        <taxon>50 kb inversion clade</taxon>
        <taxon>NPAAA clade</taxon>
        <taxon>Hologalegina</taxon>
        <taxon>IRL clade</taxon>
        <taxon>Fabeae</taxon>
        <taxon>Lathyrus</taxon>
    </lineage>
</organism>
<dbReference type="Proteomes" id="UP001058974">
    <property type="component" value="Chromosome 3"/>
</dbReference>